<feature type="transmembrane region" description="Helical" evidence="1">
    <location>
        <begin position="168"/>
        <end position="187"/>
    </location>
</feature>
<reference evidence="3 4" key="1">
    <citation type="submission" date="2015-04" db="EMBL/GenBank/DDBJ databases">
        <title>Complete genome sequence of Schizopora paradoxa KUC8140, a cosmopolitan wood degrader in East Asia.</title>
        <authorList>
            <consortium name="DOE Joint Genome Institute"/>
            <person name="Min B."/>
            <person name="Park H."/>
            <person name="Jang Y."/>
            <person name="Kim J.-J."/>
            <person name="Kim K.H."/>
            <person name="Pangilinan J."/>
            <person name="Lipzen A."/>
            <person name="Riley R."/>
            <person name="Grigoriev I.V."/>
            <person name="Spatafora J.W."/>
            <person name="Choi I.-G."/>
        </authorList>
    </citation>
    <scope>NUCLEOTIDE SEQUENCE [LARGE SCALE GENOMIC DNA]</scope>
    <source>
        <strain evidence="3 4">KUC8140</strain>
    </source>
</reference>
<protein>
    <recommendedName>
        <fullName evidence="2">DUF6533 domain-containing protein</fullName>
    </recommendedName>
</protein>
<keyword evidence="1" id="KW-0812">Transmembrane</keyword>
<keyword evidence="1" id="KW-1133">Transmembrane helix</keyword>
<feature type="transmembrane region" description="Helical" evidence="1">
    <location>
        <begin position="18"/>
        <end position="35"/>
    </location>
</feature>
<evidence type="ECO:0000313" key="4">
    <source>
        <dbReference type="Proteomes" id="UP000053477"/>
    </source>
</evidence>
<dbReference type="AlphaFoldDB" id="A0A0H2RKB0"/>
<feature type="domain" description="DUF6533" evidence="2">
    <location>
        <begin position="21"/>
        <end position="66"/>
    </location>
</feature>
<dbReference type="OrthoDB" id="3350812at2759"/>
<accession>A0A0H2RKB0</accession>
<evidence type="ECO:0000313" key="3">
    <source>
        <dbReference type="EMBL" id="KLO12314.1"/>
    </source>
</evidence>
<evidence type="ECO:0000259" key="2">
    <source>
        <dbReference type="Pfam" id="PF20151"/>
    </source>
</evidence>
<feature type="transmembrane region" description="Helical" evidence="1">
    <location>
        <begin position="121"/>
        <end position="137"/>
    </location>
</feature>
<dbReference type="EMBL" id="KQ085980">
    <property type="protein sequence ID" value="KLO12314.1"/>
    <property type="molecule type" value="Genomic_DNA"/>
</dbReference>
<dbReference type="Proteomes" id="UP000053477">
    <property type="component" value="Unassembled WGS sequence"/>
</dbReference>
<feature type="transmembrane region" description="Helical" evidence="1">
    <location>
        <begin position="55"/>
        <end position="76"/>
    </location>
</feature>
<evidence type="ECO:0000256" key="1">
    <source>
        <dbReference type="SAM" id="Phobius"/>
    </source>
</evidence>
<dbReference type="InParanoid" id="A0A0H2RKB0"/>
<feature type="transmembrane region" description="Helical" evidence="1">
    <location>
        <begin position="88"/>
        <end position="109"/>
    </location>
</feature>
<proteinExistence type="predicted"/>
<sequence>MAVSLPGPVLTLLRDVMLMKYMNFIAFTMLAYDYILTFSDEVRYIWRREWRAGKVFYIATKYPAFIDSGLFLTFWFDLKLNAQGCRRIFNAGTWFMTAGTIIAEWILCMRTNAIWGKSKKVFVPLVIFVFIGGVYAVKSLQSSLEWSLSPFPTISRCYINVTRPNLLYTVYVCTMGKEFVIFALTLWKGVSQWKTSRSPLINTLYRDGVLYFFIMFAISLTNFVMAIVGPKVRYTGYS</sequence>
<dbReference type="Pfam" id="PF20151">
    <property type="entry name" value="DUF6533"/>
    <property type="match status" value="1"/>
</dbReference>
<keyword evidence="4" id="KW-1185">Reference proteome</keyword>
<name>A0A0H2RKB0_9AGAM</name>
<keyword evidence="1" id="KW-0472">Membrane</keyword>
<organism evidence="3 4">
    <name type="scientific">Schizopora paradoxa</name>
    <dbReference type="NCBI Taxonomy" id="27342"/>
    <lineage>
        <taxon>Eukaryota</taxon>
        <taxon>Fungi</taxon>
        <taxon>Dikarya</taxon>
        <taxon>Basidiomycota</taxon>
        <taxon>Agaricomycotina</taxon>
        <taxon>Agaricomycetes</taxon>
        <taxon>Hymenochaetales</taxon>
        <taxon>Schizoporaceae</taxon>
        <taxon>Schizopora</taxon>
    </lineage>
</organism>
<dbReference type="InterPro" id="IPR045340">
    <property type="entry name" value="DUF6533"/>
</dbReference>
<gene>
    <name evidence="3" type="ORF">SCHPADRAFT_424337</name>
</gene>
<feature type="transmembrane region" description="Helical" evidence="1">
    <location>
        <begin position="208"/>
        <end position="228"/>
    </location>
</feature>